<dbReference type="SUPFAM" id="SSF55154">
    <property type="entry name" value="CYTH-like phosphatases"/>
    <property type="match status" value="1"/>
</dbReference>
<evidence type="ECO:0000313" key="3">
    <source>
        <dbReference type="Proteomes" id="UP000316095"/>
    </source>
</evidence>
<name>A0A5C5XB72_9PLAN</name>
<keyword evidence="3" id="KW-1185">Reference proteome</keyword>
<dbReference type="Proteomes" id="UP000316095">
    <property type="component" value="Unassembled WGS sequence"/>
</dbReference>
<sequence>MHYEVEVKYPIENFEALRKIILERGARYKKTIEQEDLYFAHPLRDFSETDEAFRIRRVGSKNMVTYKGPLVDQETKTRQEIEVQLADGPETLAGFEEVLKQLSFQPVHRVCKSRNIFILNEAEREFEIVLDHVRELGDYAEIESQAEESQVDEVREQILELAKSLSLGPQVERRSYLRLLLDKKNANT</sequence>
<protein>
    <submittedName>
        <fullName evidence="2">CYTH domain protein</fullName>
    </submittedName>
</protein>
<organism evidence="2 3">
    <name type="scientific">Rubinisphaera italica</name>
    <dbReference type="NCBI Taxonomy" id="2527969"/>
    <lineage>
        <taxon>Bacteria</taxon>
        <taxon>Pseudomonadati</taxon>
        <taxon>Planctomycetota</taxon>
        <taxon>Planctomycetia</taxon>
        <taxon>Planctomycetales</taxon>
        <taxon>Planctomycetaceae</taxon>
        <taxon>Rubinisphaera</taxon>
    </lineage>
</organism>
<dbReference type="CDD" id="cd07890">
    <property type="entry name" value="CYTH-like_AC_IV-like"/>
    <property type="match status" value="1"/>
</dbReference>
<dbReference type="SMART" id="SM01118">
    <property type="entry name" value="CYTH"/>
    <property type="match status" value="1"/>
</dbReference>
<dbReference type="PANTHER" id="PTHR21028">
    <property type="entry name" value="SI:CH211-156B7.4"/>
    <property type="match status" value="1"/>
</dbReference>
<dbReference type="InterPro" id="IPR023577">
    <property type="entry name" value="CYTH_domain"/>
</dbReference>
<feature type="domain" description="CYTH" evidence="1">
    <location>
        <begin position="2"/>
        <end position="182"/>
    </location>
</feature>
<dbReference type="Pfam" id="PF01928">
    <property type="entry name" value="CYTH"/>
    <property type="match status" value="1"/>
</dbReference>
<proteinExistence type="predicted"/>
<evidence type="ECO:0000259" key="1">
    <source>
        <dbReference type="PROSITE" id="PS51707"/>
    </source>
</evidence>
<reference evidence="2 3" key="1">
    <citation type="submission" date="2019-02" db="EMBL/GenBank/DDBJ databases">
        <title>Deep-cultivation of Planctomycetes and their phenomic and genomic characterization uncovers novel biology.</title>
        <authorList>
            <person name="Wiegand S."/>
            <person name="Jogler M."/>
            <person name="Boedeker C."/>
            <person name="Pinto D."/>
            <person name="Vollmers J."/>
            <person name="Rivas-Marin E."/>
            <person name="Kohn T."/>
            <person name="Peeters S.H."/>
            <person name="Heuer A."/>
            <person name="Rast P."/>
            <person name="Oberbeckmann S."/>
            <person name="Bunk B."/>
            <person name="Jeske O."/>
            <person name="Meyerdierks A."/>
            <person name="Storesund J.E."/>
            <person name="Kallscheuer N."/>
            <person name="Luecker S."/>
            <person name="Lage O.M."/>
            <person name="Pohl T."/>
            <person name="Merkel B.J."/>
            <person name="Hornburger P."/>
            <person name="Mueller R.-W."/>
            <person name="Bruemmer F."/>
            <person name="Labrenz M."/>
            <person name="Spormann A.M."/>
            <person name="Op Den Camp H."/>
            <person name="Overmann J."/>
            <person name="Amann R."/>
            <person name="Jetten M.S.M."/>
            <person name="Mascher T."/>
            <person name="Medema M.H."/>
            <person name="Devos D.P."/>
            <person name="Kaster A.-K."/>
            <person name="Ovreas L."/>
            <person name="Rohde M."/>
            <person name="Galperin M.Y."/>
            <person name="Jogler C."/>
        </authorList>
    </citation>
    <scope>NUCLEOTIDE SEQUENCE [LARGE SCALE GENOMIC DNA]</scope>
    <source>
        <strain evidence="2 3">Pan54</strain>
    </source>
</reference>
<dbReference type="AlphaFoldDB" id="A0A5C5XB72"/>
<evidence type="ECO:0000313" key="2">
    <source>
        <dbReference type="EMBL" id="TWT60397.1"/>
    </source>
</evidence>
<comment type="caution">
    <text evidence="2">The sequence shown here is derived from an EMBL/GenBank/DDBJ whole genome shotgun (WGS) entry which is preliminary data.</text>
</comment>
<dbReference type="EMBL" id="SJPG01000001">
    <property type="protein sequence ID" value="TWT60397.1"/>
    <property type="molecule type" value="Genomic_DNA"/>
</dbReference>
<dbReference type="PROSITE" id="PS51707">
    <property type="entry name" value="CYTH"/>
    <property type="match status" value="1"/>
</dbReference>
<accession>A0A5C5XB72</accession>
<dbReference type="InterPro" id="IPR008173">
    <property type="entry name" value="Adenylyl_cyclase_CyaB"/>
</dbReference>
<dbReference type="PANTHER" id="PTHR21028:SF2">
    <property type="entry name" value="CYTH DOMAIN-CONTAINING PROTEIN"/>
    <property type="match status" value="1"/>
</dbReference>
<dbReference type="NCBIfam" id="TIGR00318">
    <property type="entry name" value="cyaB"/>
    <property type="match status" value="1"/>
</dbReference>
<dbReference type="InterPro" id="IPR033469">
    <property type="entry name" value="CYTH-like_dom_sf"/>
</dbReference>
<gene>
    <name evidence="2" type="ORF">Pan54_11110</name>
</gene>
<dbReference type="Gene3D" id="2.40.320.10">
    <property type="entry name" value="Hypothetical Protein Pfu-838710-001"/>
    <property type="match status" value="1"/>
</dbReference>